<dbReference type="OrthoDB" id="534666at2759"/>
<dbReference type="PANTHER" id="PTHR11804:SF84">
    <property type="entry name" value="SACCHAROLYSIN"/>
    <property type="match status" value="1"/>
</dbReference>
<comment type="similarity">
    <text evidence="1 7">Belongs to the peptidase M3 family.</text>
</comment>
<feature type="domain" description="Peptidase M3A/M3B catalytic" evidence="8">
    <location>
        <begin position="214"/>
        <end position="692"/>
    </location>
</feature>
<dbReference type="InterPro" id="IPR001567">
    <property type="entry name" value="Pept_M3A_M3B_dom"/>
</dbReference>
<keyword evidence="10" id="KW-1185">Reference proteome</keyword>
<dbReference type="InterPro" id="IPR024080">
    <property type="entry name" value="Neurolysin/TOP_N"/>
</dbReference>
<dbReference type="GO" id="GO:0005758">
    <property type="term" value="C:mitochondrial intermembrane space"/>
    <property type="evidence" value="ECO:0007669"/>
    <property type="project" value="TreeGrafter"/>
</dbReference>
<dbReference type="GO" id="GO:0006508">
    <property type="term" value="P:proteolysis"/>
    <property type="evidence" value="ECO:0007669"/>
    <property type="project" value="UniProtKB-KW"/>
</dbReference>
<evidence type="ECO:0000256" key="1">
    <source>
        <dbReference type="ARBA" id="ARBA00006040"/>
    </source>
</evidence>
<dbReference type="CDD" id="cd06455">
    <property type="entry name" value="M3A_TOP"/>
    <property type="match status" value="1"/>
</dbReference>
<dbReference type="SUPFAM" id="SSF55486">
    <property type="entry name" value="Metalloproteases ('zincins'), catalytic domain"/>
    <property type="match status" value="1"/>
</dbReference>
<evidence type="ECO:0000256" key="6">
    <source>
        <dbReference type="ARBA" id="ARBA00023049"/>
    </source>
</evidence>
<dbReference type="AlphaFoldDB" id="A0A0A1TGD7"/>
<evidence type="ECO:0000313" key="10">
    <source>
        <dbReference type="Proteomes" id="UP000039046"/>
    </source>
</evidence>
<proteinExistence type="inferred from homology"/>
<sequence length="702" mass="81663">MAQALPTVPDRNDFVPTMEEYVQEHRKILDRIVSTVKPSDVSFENVLLPIGQLENEYGGRKAVIEALRYASPEEEVQEEVDVARKVRQKYSNEVSERIDYYELLQALKDKGELQDFESRTFLDKSLQNYTSRGYGIVDAQTIKTFNEVQAKCNDLCAEYNKNIRLMDPKACGIDFTKEELDGLPEDLLSQCEVQPDGRLRVPLQQQYSGAIKQHVHNGETRKRIMQAFNSKHPENGPLFREIILLRDENARRLGLKSRCEFKLPYRMIESVEWVQDLLVKLWKPMSAERRKLFDAQLAKKREILYKEHGTAPEEVQLETWDTAYYQNIIDREAKAVDEDLVREYFPFLHTFDYMLRQFSTYFQLAYVEIPKDELVGHVWSSDIRVWGVWDKRPDHMGEFIGYLYADLFSRPNKYKGNQAVNLQPGYLNADGSRVYPATTIMCNFALRERHGCALMAHSQMTTLFHELGHCMHDILARTRFARHHGYAVCLELGEALASMLENWCWIKEDLKAMGYHYTAIDPKYMEAWKADHPGKKPPQAKLPDETLDLLISEYPRSKMALYTSILYYSQFDLAVHHPPSAESLRNLDESQTFRDLHEQFYFAHPPEPFHLQTDFSHLVSGYDAGYYVYMLANVFAQDMFSVNFSEDHRSIAAWDRYRRGLLEHGGSRDEKQVLKEFLGRTPNENALLKSLGLSQATDDRAE</sequence>
<dbReference type="InterPro" id="IPR045090">
    <property type="entry name" value="Pept_M3A_M3B"/>
</dbReference>
<dbReference type="EMBL" id="CDHN01000002">
    <property type="protein sequence ID" value="CEJ89495.1"/>
    <property type="molecule type" value="Genomic_DNA"/>
</dbReference>
<keyword evidence="2 7" id="KW-0645">Protease</keyword>
<evidence type="ECO:0000256" key="3">
    <source>
        <dbReference type="ARBA" id="ARBA00022723"/>
    </source>
</evidence>
<keyword evidence="3 7" id="KW-0479">Metal-binding</keyword>
<dbReference type="Gene3D" id="1.20.1050.40">
    <property type="entry name" value="Endopeptidase. Chain P, domain 1"/>
    <property type="match status" value="1"/>
</dbReference>
<dbReference type="InterPro" id="IPR024079">
    <property type="entry name" value="MetalloPept_cat_dom_sf"/>
</dbReference>
<dbReference type="Gene3D" id="1.10.1370.10">
    <property type="entry name" value="Neurolysin, domain 3"/>
    <property type="match status" value="1"/>
</dbReference>
<evidence type="ECO:0000259" key="8">
    <source>
        <dbReference type="Pfam" id="PF01432"/>
    </source>
</evidence>
<dbReference type="HOGENOM" id="CLU_001805_1_2_1"/>
<dbReference type="GO" id="GO:0046872">
    <property type="term" value="F:metal ion binding"/>
    <property type="evidence" value="ECO:0007669"/>
    <property type="project" value="UniProtKB-UniRule"/>
</dbReference>
<dbReference type="PANTHER" id="PTHR11804">
    <property type="entry name" value="PROTEASE M3 THIMET OLIGOPEPTIDASE-RELATED"/>
    <property type="match status" value="1"/>
</dbReference>
<dbReference type="Pfam" id="PF01432">
    <property type="entry name" value="Peptidase_M3"/>
    <property type="match status" value="1"/>
</dbReference>
<dbReference type="GO" id="GO:0004222">
    <property type="term" value="F:metalloendopeptidase activity"/>
    <property type="evidence" value="ECO:0007669"/>
    <property type="project" value="InterPro"/>
</dbReference>
<dbReference type="InterPro" id="IPR024077">
    <property type="entry name" value="Neurolysin/TOP_dom2"/>
</dbReference>
<evidence type="ECO:0000256" key="5">
    <source>
        <dbReference type="ARBA" id="ARBA00022833"/>
    </source>
</evidence>
<keyword evidence="6 7" id="KW-0482">Metalloprotease</keyword>
<organism evidence="9 10">
    <name type="scientific">[Torrubiella] hemipterigena</name>
    <dbReference type="NCBI Taxonomy" id="1531966"/>
    <lineage>
        <taxon>Eukaryota</taxon>
        <taxon>Fungi</taxon>
        <taxon>Dikarya</taxon>
        <taxon>Ascomycota</taxon>
        <taxon>Pezizomycotina</taxon>
        <taxon>Sordariomycetes</taxon>
        <taxon>Hypocreomycetidae</taxon>
        <taxon>Hypocreales</taxon>
        <taxon>Clavicipitaceae</taxon>
        <taxon>Clavicipitaceae incertae sedis</taxon>
        <taxon>'Torrubiella' clade</taxon>
    </lineage>
</organism>
<evidence type="ECO:0000313" key="9">
    <source>
        <dbReference type="EMBL" id="CEJ89495.1"/>
    </source>
</evidence>
<accession>A0A0A1TGD7</accession>
<dbReference type="Proteomes" id="UP000039046">
    <property type="component" value="Unassembled WGS sequence"/>
</dbReference>
<evidence type="ECO:0000256" key="7">
    <source>
        <dbReference type="RuleBase" id="RU003435"/>
    </source>
</evidence>
<evidence type="ECO:0000256" key="4">
    <source>
        <dbReference type="ARBA" id="ARBA00022801"/>
    </source>
</evidence>
<dbReference type="Gene3D" id="3.40.390.10">
    <property type="entry name" value="Collagenase (Catalytic Domain)"/>
    <property type="match status" value="1"/>
</dbReference>
<comment type="cofactor">
    <cofactor evidence="7">
        <name>Zn(2+)</name>
        <dbReference type="ChEBI" id="CHEBI:29105"/>
    </cofactor>
    <text evidence="7">Binds 1 zinc ion.</text>
</comment>
<gene>
    <name evidence="9" type="ORF">VHEMI05336</name>
</gene>
<keyword evidence="5 7" id="KW-0862">Zinc</keyword>
<name>A0A0A1TGD7_9HYPO</name>
<protein>
    <recommendedName>
        <fullName evidence="8">Peptidase M3A/M3B catalytic domain-containing protein</fullName>
    </recommendedName>
</protein>
<dbReference type="GO" id="GO:0006518">
    <property type="term" value="P:peptide metabolic process"/>
    <property type="evidence" value="ECO:0007669"/>
    <property type="project" value="TreeGrafter"/>
</dbReference>
<evidence type="ECO:0000256" key="2">
    <source>
        <dbReference type="ARBA" id="ARBA00022670"/>
    </source>
</evidence>
<reference evidence="9 10" key="1">
    <citation type="journal article" date="2015" name="Genome Announc.">
        <title>Draft Genome Sequence and Gene Annotation of the Entomopathogenic Fungus Verticillium hemipterigenum.</title>
        <authorList>
            <person name="Horn F."/>
            <person name="Habel A."/>
            <person name="Scharf D.H."/>
            <person name="Dworschak J."/>
            <person name="Brakhage A.A."/>
            <person name="Guthke R."/>
            <person name="Hertweck C."/>
            <person name="Linde J."/>
        </authorList>
    </citation>
    <scope>NUCLEOTIDE SEQUENCE [LARGE SCALE GENOMIC DNA]</scope>
</reference>
<keyword evidence="4 7" id="KW-0378">Hydrolase</keyword>